<dbReference type="EMBL" id="AMQM01003916">
    <property type="status" value="NOT_ANNOTATED_CDS"/>
    <property type="molecule type" value="Genomic_DNA"/>
</dbReference>
<evidence type="ECO:0000259" key="10">
    <source>
        <dbReference type="Pfam" id="PF02866"/>
    </source>
</evidence>
<dbReference type="KEGG" id="hro:HELRODRAFT_156879"/>
<dbReference type="InterPro" id="IPR011304">
    <property type="entry name" value="L-lactate_DH"/>
</dbReference>
<dbReference type="RefSeq" id="XP_009016655.1">
    <property type="nucleotide sequence ID" value="XM_009018407.1"/>
</dbReference>
<dbReference type="Proteomes" id="UP000015101">
    <property type="component" value="Unassembled WGS sequence"/>
</dbReference>
<organism evidence="12 13">
    <name type="scientific">Helobdella robusta</name>
    <name type="common">Californian leech</name>
    <dbReference type="NCBI Taxonomy" id="6412"/>
    <lineage>
        <taxon>Eukaryota</taxon>
        <taxon>Metazoa</taxon>
        <taxon>Spiralia</taxon>
        <taxon>Lophotrochozoa</taxon>
        <taxon>Annelida</taxon>
        <taxon>Clitellata</taxon>
        <taxon>Hirudinea</taxon>
        <taxon>Rhynchobdellida</taxon>
        <taxon>Glossiphoniidae</taxon>
        <taxon>Helobdella</taxon>
    </lineage>
</organism>
<feature type="domain" description="Lactate/malate dehydrogenase N-terminal" evidence="9">
    <location>
        <begin position="21"/>
        <end position="160"/>
    </location>
</feature>
<evidence type="ECO:0000259" key="9">
    <source>
        <dbReference type="Pfam" id="PF00056"/>
    </source>
</evidence>
<dbReference type="EnsemblMetazoa" id="HelroT156879">
    <property type="protein sequence ID" value="HelroP156879"/>
    <property type="gene ID" value="HelroG156879"/>
</dbReference>
<dbReference type="AlphaFoldDB" id="T1EM25"/>
<dbReference type="InterPro" id="IPR001557">
    <property type="entry name" value="L-lactate/malate_DH"/>
</dbReference>
<accession>T1EM25</accession>
<keyword evidence="4 8" id="KW-0560">Oxidoreductase</keyword>
<evidence type="ECO:0000313" key="12">
    <source>
        <dbReference type="EnsemblMetazoa" id="HelroP156879"/>
    </source>
</evidence>
<dbReference type="Pfam" id="PF02866">
    <property type="entry name" value="Ldh_1_C"/>
    <property type="match status" value="1"/>
</dbReference>
<dbReference type="GO" id="GO:0005739">
    <property type="term" value="C:mitochondrion"/>
    <property type="evidence" value="ECO:0000318"/>
    <property type="project" value="GO_Central"/>
</dbReference>
<reference evidence="11 13" key="2">
    <citation type="journal article" date="2013" name="Nature">
        <title>Insights into bilaterian evolution from three spiralian genomes.</title>
        <authorList>
            <person name="Simakov O."/>
            <person name="Marletaz F."/>
            <person name="Cho S.J."/>
            <person name="Edsinger-Gonzales E."/>
            <person name="Havlak P."/>
            <person name="Hellsten U."/>
            <person name="Kuo D.H."/>
            <person name="Larsson T."/>
            <person name="Lv J."/>
            <person name="Arendt D."/>
            <person name="Savage R."/>
            <person name="Osoegawa K."/>
            <person name="de Jong P."/>
            <person name="Grimwood J."/>
            <person name="Chapman J.A."/>
            <person name="Shapiro H."/>
            <person name="Aerts A."/>
            <person name="Otillar R.P."/>
            <person name="Terry A.Y."/>
            <person name="Boore J.L."/>
            <person name="Grigoriev I.V."/>
            <person name="Lindberg D.R."/>
            <person name="Seaver E.C."/>
            <person name="Weisblat D.A."/>
            <person name="Putnam N.H."/>
            <person name="Rokhsar D.S."/>
        </authorList>
    </citation>
    <scope>NUCLEOTIDE SEQUENCE</scope>
</reference>
<feature type="binding site" evidence="7">
    <location>
        <begin position="136"/>
        <end position="138"/>
    </location>
    <ligand>
        <name>NAD(+)</name>
        <dbReference type="ChEBI" id="CHEBI:57540"/>
    </ligand>
</feature>
<evidence type="ECO:0000256" key="7">
    <source>
        <dbReference type="PIRSR" id="PIRSR000102-3"/>
    </source>
</evidence>
<dbReference type="InterPro" id="IPR036291">
    <property type="entry name" value="NAD(P)-bd_dom_sf"/>
</dbReference>
<comment type="similarity">
    <text evidence="2">Belongs to the LDH/MDH superfamily. LDH family.</text>
</comment>
<feature type="domain" description="Lactate/malate dehydrogenase C-terminal" evidence="10">
    <location>
        <begin position="163"/>
        <end position="330"/>
    </location>
</feature>
<evidence type="ECO:0000256" key="5">
    <source>
        <dbReference type="ARBA" id="ARBA00023027"/>
    </source>
</evidence>
<dbReference type="SUPFAM" id="SSF56327">
    <property type="entry name" value="LDH C-terminal domain-like"/>
    <property type="match status" value="1"/>
</dbReference>
<dbReference type="CTD" id="20197625"/>
<dbReference type="Pfam" id="PF00056">
    <property type="entry name" value="Ldh_1_N"/>
    <property type="match status" value="1"/>
</dbReference>
<dbReference type="GeneID" id="20197625"/>
<dbReference type="PRINTS" id="PR00086">
    <property type="entry name" value="LLDHDRGNASE"/>
</dbReference>
<feature type="binding site" evidence="7">
    <location>
        <position position="113"/>
    </location>
    <ligand>
        <name>NAD(+)</name>
        <dbReference type="ChEBI" id="CHEBI:57540"/>
    </ligand>
</feature>
<evidence type="ECO:0000256" key="6">
    <source>
        <dbReference type="ARBA" id="ARBA00049258"/>
    </source>
</evidence>
<dbReference type="SUPFAM" id="SSF51735">
    <property type="entry name" value="NAD(P)-binding Rossmann-fold domains"/>
    <property type="match status" value="1"/>
</dbReference>
<evidence type="ECO:0000256" key="8">
    <source>
        <dbReference type="RuleBase" id="RU003369"/>
    </source>
</evidence>
<dbReference type="GO" id="GO:0006089">
    <property type="term" value="P:lactate metabolic process"/>
    <property type="evidence" value="ECO:0000318"/>
    <property type="project" value="GO_Central"/>
</dbReference>
<evidence type="ECO:0000313" key="11">
    <source>
        <dbReference type="EMBL" id="ESO05340.1"/>
    </source>
</evidence>
<dbReference type="Gene3D" id="3.40.50.720">
    <property type="entry name" value="NAD(P)-binding Rossmann-like Domain"/>
    <property type="match status" value="1"/>
</dbReference>
<evidence type="ECO:0000313" key="13">
    <source>
        <dbReference type="Proteomes" id="UP000015101"/>
    </source>
</evidence>
<dbReference type="InterPro" id="IPR001236">
    <property type="entry name" value="Lactate/malate_DH_N"/>
</dbReference>
<dbReference type="OrthoDB" id="5405561at2759"/>
<dbReference type="CDD" id="cd05293">
    <property type="entry name" value="LDH_1"/>
    <property type="match status" value="1"/>
</dbReference>
<evidence type="ECO:0000256" key="3">
    <source>
        <dbReference type="ARBA" id="ARBA00012967"/>
    </source>
</evidence>
<dbReference type="GO" id="GO:0042867">
    <property type="term" value="P:pyruvate catabolic process"/>
    <property type="evidence" value="ECO:0000318"/>
    <property type="project" value="GO_Central"/>
</dbReference>
<dbReference type="EMBL" id="KB096365">
    <property type="protein sequence ID" value="ESO05340.1"/>
    <property type="molecule type" value="Genomic_DNA"/>
</dbReference>
<keyword evidence="13" id="KW-1185">Reference proteome</keyword>
<dbReference type="GO" id="GO:0004459">
    <property type="term" value="F:L-lactate dehydrogenase (NAD+) activity"/>
    <property type="evidence" value="ECO:0000318"/>
    <property type="project" value="GO_Central"/>
</dbReference>
<dbReference type="InParanoid" id="T1EM25"/>
<feature type="binding site" evidence="7">
    <location>
        <position position="52"/>
    </location>
    <ligand>
        <name>NAD(+)</name>
        <dbReference type="ChEBI" id="CHEBI:57540"/>
    </ligand>
</feature>
<sequence>MSASVSGLFSQVIPDDVHTHVKISIIGVGKVGMAVSFSILLQGIVSELALVDTQKDKLLGEMMDLQHGQAFLRTIKIQADTDFSITRGSKICVVTAGAKIKHGETEEQLLEKNINVFKSIIPNIIKYSPDCTLIIVSNPVDILTWVAWKLSGLPRHRVLGSGTMLDSSRFRFLLSEKIGIAPKSCHGYIIGELGDHSVPVWSSVNIAGTRLKDLHPLTGEINDPENWSEVHKNVINSASETVSLKGYTSWSIGIMISTLVNSILKNQKIIYALTTLAQGYHGIKEEVFLSLPCVIGEKGIAAVFNQNLSQDEIEKLKICAHNQFKIIEKIKI</sequence>
<reference evidence="13" key="1">
    <citation type="submission" date="2012-12" db="EMBL/GenBank/DDBJ databases">
        <authorList>
            <person name="Hellsten U."/>
            <person name="Grimwood J."/>
            <person name="Chapman J.A."/>
            <person name="Shapiro H."/>
            <person name="Aerts A."/>
            <person name="Otillar R.P."/>
            <person name="Terry A.Y."/>
            <person name="Boore J.L."/>
            <person name="Simakov O."/>
            <person name="Marletaz F."/>
            <person name="Cho S.-J."/>
            <person name="Edsinger-Gonzales E."/>
            <person name="Havlak P."/>
            <person name="Kuo D.-H."/>
            <person name="Larsson T."/>
            <person name="Lv J."/>
            <person name="Arendt D."/>
            <person name="Savage R."/>
            <person name="Osoegawa K."/>
            <person name="de Jong P."/>
            <person name="Lindberg D.R."/>
            <person name="Seaver E.C."/>
            <person name="Weisblat D.A."/>
            <person name="Putnam N.H."/>
            <person name="Grigoriev I.V."/>
            <person name="Rokhsar D.S."/>
        </authorList>
    </citation>
    <scope>NUCLEOTIDE SEQUENCE</scope>
</reference>
<evidence type="ECO:0000256" key="2">
    <source>
        <dbReference type="ARBA" id="ARBA00006054"/>
    </source>
</evidence>
<proteinExistence type="inferred from homology"/>
<dbReference type="eggNOG" id="KOG1495">
    <property type="taxonomic scope" value="Eukaryota"/>
</dbReference>
<dbReference type="PIRSF" id="PIRSF000102">
    <property type="entry name" value="Lac_mal_DH"/>
    <property type="match status" value="1"/>
</dbReference>
<dbReference type="OMA" id="EGQYGHK"/>
<comment type="pathway">
    <text evidence="1">Fermentation; pyruvate fermentation to lactate; (S)-lactate from pyruvate: step 1/1.</text>
</comment>
<evidence type="ECO:0000256" key="4">
    <source>
        <dbReference type="ARBA" id="ARBA00023002"/>
    </source>
</evidence>
<name>T1EM25_HELRO</name>
<dbReference type="Gene3D" id="3.90.110.10">
    <property type="entry name" value="Lactate dehydrogenase/glycoside hydrolase, family 4, C-terminal"/>
    <property type="match status" value="1"/>
</dbReference>
<reference evidence="12" key="3">
    <citation type="submission" date="2015-06" db="UniProtKB">
        <authorList>
            <consortium name="EnsemblMetazoa"/>
        </authorList>
    </citation>
    <scope>IDENTIFICATION</scope>
</reference>
<dbReference type="PANTHER" id="PTHR43128:SF16">
    <property type="entry name" value="L-LACTATE DEHYDROGENASE"/>
    <property type="match status" value="1"/>
</dbReference>
<comment type="catalytic activity">
    <reaction evidence="6">
        <text>(S)-lactate + NAD(+) = pyruvate + NADH + H(+)</text>
        <dbReference type="Rhea" id="RHEA:23444"/>
        <dbReference type="ChEBI" id="CHEBI:15361"/>
        <dbReference type="ChEBI" id="CHEBI:15378"/>
        <dbReference type="ChEBI" id="CHEBI:16651"/>
        <dbReference type="ChEBI" id="CHEBI:57540"/>
        <dbReference type="ChEBI" id="CHEBI:57945"/>
        <dbReference type="EC" id="1.1.1.27"/>
    </reaction>
</comment>
<dbReference type="FunCoup" id="T1EM25">
    <property type="interactions" value="205"/>
</dbReference>
<dbReference type="InterPro" id="IPR015955">
    <property type="entry name" value="Lactate_DH/Glyco_Ohase_4_C"/>
</dbReference>
<dbReference type="UniPathway" id="UPA00554">
    <property type="reaction ID" value="UER00611"/>
</dbReference>
<dbReference type="NCBIfam" id="TIGR01771">
    <property type="entry name" value="L-LDH-NAD"/>
    <property type="match status" value="1"/>
</dbReference>
<dbReference type="HOGENOM" id="CLU_045401_0_2_1"/>
<evidence type="ECO:0000256" key="1">
    <source>
        <dbReference type="ARBA" id="ARBA00004843"/>
    </source>
</evidence>
<dbReference type="InterPro" id="IPR022383">
    <property type="entry name" value="Lactate/malate_DH_C"/>
</dbReference>
<dbReference type="EC" id="1.1.1.27" evidence="3"/>
<feature type="binding site" evidence="7">
    <location>
        <begin position="27"/>
        <end position="32"/>
    </location>
    <ligand>
        <name>NAD(+)</name>
        <dbReference type="ChEBI" id="CHEBI:57540"/>
    </ligand>
</feature>
<keyword evidence="5 7" id="KW-0520">NAD</keyword>
<dbReference type="PANTHER" id="PTHR43128">
    <property type="entry name" value="L-2-HYDROXYCARBOXYLATE DEHYDROGENASE (NAD(P)(+))"/>
    <property type="match status" value="1"/>
</dbReference>
<gene>
    <name evidence="12" type="primary">20197625</name>
    <name evidence="11" type="ORF">HELRODRAFT_156879</name>
</gene>
<protein>
    <recommendedName>
        <fullName evidence="3">L-lactate dehydrogenase</fullName>
        <ecNumber evidence="3">1.1.1.27</ecNumber>
    </recommendedName>
</protein>
<dbReference type="STRING" id="6412.T1EM25"/>